<dbReference type="SMART" id="SM00873">
    <property type="entry name" value="B3_4"/>
    <property type="match status" value="1"/>
</dbReference>
<dbReference type="Pfam" id="PF01588">
    <property type="entry name" value="tRNA_bind"/>
    <property type="match status" value="1"/>
</dbReference>
<keyword evidence="12 15" id="KW-0648">Protein biosynthesis</keyword>
<dbReference type="EMBL" id="PKTG01000083">
    <property type="protein sequence ID" value="PLX17734.1"/>
    <property type="molecule type" value="Genomic_DNA"/>
</dbReference>
<dbReference type="InterPro" id="IPR045060">
    <property type="entry name" value="Phe-tRNA-ligase_IIc_bsu"/>
</dbReference>
<feature type="domain" description="FDX-ACB" evidence="18">
    <location>
        <begin position="677"/>
        <end position="769"/>
    </location>
</feature>
<evidence type="ECO:0000259" key="18">
    <source>
        <dbReference type="PROSITE" id="PS51447"/>
    </source>
</evidence>
<evidence type="ECO:0000256" key="1">
    <source>
        <dbReference type="ARBA" id="ARBA00004496"/>
    </source>
</evidence>
<dbReference type="InterPro" id="IPR012340">
    <property type="entry name" value="NA-bd_OB-fold"/>
</dbReference>
<dbReference type="SUPFAM" id="SSF56037">
    <property type="entry name" value="PheT/TilS domain"/>
    <property type="match status" value="1"/>
</dbReference>
<dbReference type="InterPro" id="IPR002547">
    <property type="entry name" value="tRNA-bd_dom"/>
</dbReference>
<dbReference type="AlphaFoldDB" id="A0A2N5ZGI0"/>
<keyword evidence="11 16" id="KW-0694">RNA-binding</keyword>
<dbReference type="InterPro" id="IPR004532">
    <property type="entry name" value="Phe-tRNA-ligase_IIc_bsu_bact"/>
</dbReference>
<comment type="catalytic activity">
    <reaction evidence="14 15">
        <text>tRNA(Phe) + L-phenylalanine + ATP = L-phenylalanyl-tRNA(Phe) + AMP + diphosphate + H(+)</text>
        <dbReference type="Rhea" id="RHEA:19413"/>
        <dbReference type="Rhea" id="RHEA-COMP:9668"/>
        <dbReference type="Rhea" id="RHEA-COMP:9699"/>
        <dbReference type="ChEBI" id="CHEBI:15378"/>
        <dbReference type="ChEBI" id="CHEBI:30616"/>
        <dbReference type="ChEBI" id="CHEBI:33019"/>
        <dbReference type="ChEBI" id="CHEBI:58095"/>
        <dbReference type="ChEBI" id="CHEBI:78442"/>
        <dbReference type="ChEBI" id="CHEBI:78531"/>
        <dbReference type="ChEBI" id="CHEBI:456215"/>
        <dbReference type="EC" id="6.1.1.20"/>
    </reaction>
</comment>
<evidence type="ECO:0000256" key="7">
    <source>
        <dbReference type="ARBA" id="ARBA00022723"/>
    </source>
</evidence>
<dbReference type="PANTHER" id="PTHR10947">
    <property type="entry name" value="PHENYLALANYL-TRNA SYNTHETASE BETA CHAIN AND LEUCINE-RICH REPEAT-CONTAINING PROTEIN 47"/>
    <property type="match status" value="1"/>
</dbReference>
<dbReference type="SUPFAM" id="SSF55681">
    <property type="entry name" value="Class II aaRS and biotin synthetases"/>
    <property type="match status" value="1"/>
</dbReference>
<dbReference type="InterPro" id="IPR005147">
    <property type="entry name" value="tRNA_synthase_B5-dom"/>
</dbReference>
<evidence type="ECO:0000256" key="2">
    <source>
        <dbReference type="ARBA" id="ARBA00008653"/>
    </source>
</evidence>
<evidence type="ECO:0000256" key="11">
    <source>
        <dbReference type="ARBA" id="ARBA00022884"/>
    </source>
</evidence>
<dbReference type="SUPFAM" id="SSF46955">
    <property type="entry name" value="Putative DNA-binding domain"/>
    <property type="match status" value="1"/>
</dbReference>
<evidence type="ECO:0000256" key="12">
    <source>
        <dbReference type="ARBA" id="ARBA00022917"/>
    </source>
</evidence>
<evidence type="ECO:0000313" key="20">
    <source>
        <dbReference type="EMBL" id="PLX17734.1"/>
    </source>
</evidence>
<dbReference type="HAMAP" id="MF_00283">
    <property type="entry name" value="Phe_tRNA_synth_beta1"/>
    <property type="match status" value="1"/>
</dbReference>
<dbReference type="GO" id="GO:0005524">
    <property type="term" value="F:ATP binding"/>
    <property type="evidence" value="ECO:0007669"/>
    <property type="project" value="UniProtKB-UniRule"/>
</dbReference>
<dbReference type="SUPFAM" id="SSF54991">
    <property type="entry name" value="Anticodon-binding domain of PheRS"/>
    <property type="match status" value="1"/>
</dbReference>
<dbReference type="GO" id="GO:0006432">
    <property type="term" value="P:phenylalanyl-tRNA aminoacylation"/>
    <property type="evidence" value="ECO:0007669"/>
    <property type="project" value="UniProtKB-UniRule"/>
</dbReference>
<dbReference type="PROSITE" id="PS50886">
    <property type="entry name" value="TRBD"/>
    <property type="match status" value="1"/>
</dbReference>
<evidence type="ECO:0000256" key="15">
    <source>
        <dbReference type="HAMAP-Rule" id="MF_00283"/>
    </source>
</evidence>
<feature type="binding site" evidence="15">
    <location>
        <position position="458"/>
    </location>
    <ligand>
        <name>Mg(2+)</name>
        <dbReference type="ChEBI" id="CHEBI:18420"/>
        <note>shared with alpha subunit</note>
    </ligand>
</feature>
<dbReference type="Gene3D" id="2.40.50.140">
    <property type="entry name" value="Nucleic acid-binding proteins"/>
    <property type="match status" value="1"/>
</dbReference>
<dbReference type="SMART" id="SM00874">
    <property type="entry name" value="B5"/>
    <property type="match status" value="1"/>
</dbReference>
<dbReference type="NCBIfam" id="TIGR00472">
    <property type="entry name" value="pheT_bact"/>
    <property type="match status" value="1"/>
</dbReference>
<dbReference type="CDD" id="cd02796">
    <property type="entry name" value="tRNA_bind_bactPheRS"/>
    <property type="match status" value="1"/>
</dbReference>
<reference evidence="20 21" key="1">
    <citation type="submission" date="2017-11" db="EMBL/GenBank/DDBJ databases">
        <title>Genome-resolved metagenomics identifies genetic mobility, metabolic interactions, and unexpected diversity in perchlorate-reducing communities.</title>
        <authorList>
            <person name="Barnum T.P."/>
            <person name="Figueroa I.A."/>
            <person name="Carlstrom C.I."/>
            <person name="Lucas L.N."/>
            <person name="Engelbrektson A.L."/>
            <person name="Coates J.D."/>
        </authorList>
    </citation>
    <scope>NUCLEOTIDE SEQUENCE [LARGE SCALE GENOMIC DNA]</scope>
    <source>
        <strain evidence="20">BM706</strain>
    </source>
</reference>
<dbReference type="CDD" id="cd00769">
    <property type="entry name" value="PheRS_beta_core"/>
    <property type="match status" value="1"/>
</dbReference>
<dbReference type="GO" id="GO:0004826">
    <property type="term" value="F:phenylalanine-tRNA ligase activity"/>
    <property type="evidence" value="ECO:0007669"/>
    <property type="project" value="UniProtKB-UniRule"/>
</dbReference>
<dbReference type="InterPro" id="IPR041616">
    <property type="entry name" value="PheRS_beta_core"/>
</dbReference>
<keyword evidence="5 16" id="KW-0820">tRNA-binding</keyword>
<evidence type="ECO:0000256" key="13">
    <source>
        <dbReference type="ARBA" id="ARBA00023146"/>
    </source>
</evidence>
<keyword evidence="6 15" id="KW-0436">Ligase</keyword>
<keyword evidence="9 15" id="KW-0067">ATP-binding</keyword>
<comment type="similarity">
    <text evidence="2 15">Belongs to the phenylalanyl-tRNA synthetase beta subunit family. Type 1 subfamily.</text>
</comment>
<dbReference type="EC" id="6.1.1.20" evidence="15"/>
<dbReference type="NCBIfam" id="NF045760">
    <property type="entry name" value="YtpR"/>
    <property type="match status" value="1"/>
</dbReference>
<evidence type="ECO:0000256" key="16">
    <source>
        <dbReference type="PROSITE-ProRule" id="PRU00209"/>
    </source>
</evidence>
<dbReference type="PROSITE" id="PS51483">
    <property type="entry name" value="B5"/>
    <property type="match status" value="1"/>
</dbReference>
<dbReference type="PROSITE" id="PS51447">
    <property type="entry name" value="FDX_ACB"/>
    <property type="match status" value="1"/>
</dbReference>
<dbReference type="GO" id="GO:0009328">
    <property type="term" value="C:phenylalanine-tRNA ligase complex"/>
    <property type="evidence" value="ECO:0007669"/>
    <property type="project" value="TreeGrafter"/>
</dbReference>
<gene>
    <name evidence="15" type="primary">pheT</name>
    <name evidence="20" type="ORF">C0601_06800</name>
</gene>
<keyword evidence="8 15" id="KW-0547">Nucleotide-binding</keyword>
<dbReference type="GO" id="GO:0000287">
    <property type="term" value="F:magnesium ion binding"/>
    <property type="evidence" value="ECO:0007669"/>
    <property type="project" value="UniProtKB-UniRule"/>
</dbReference>
<evidence type="ECO:0000256" key="5">
    <source>
        <dbReference type="ARBA" id="ARBA00022555"/>
    </source>
</evidence>
<feature type="domain" description="TRNA-binding" evidence="17">
    <location>
        <begin position="39"/>
        <end position="147"/>
    </location>
</feature>
<dbReference type="FunFam" id="2.40.50.140:FF:000045">
    <property type="entry name" value="Phenylalanine--tRNA ligase beta subunit"/>
    <property type="match status" value="1"/>
</dbReference>
<evidence type="ECO:0000256" key="10">
    <source>
        <dbReference type="ARBA" id="ARBA00022842"/>
    </source>
</evidence>
<keyword evidence="10 15" id="KW-0460">Magnesium</keyword>
<comment type="cofactor">
    <cofactor evidence="15">
        <name>Mg(2+)</name>
        <dbReference type="ChEBI" id="CHEBI:18420"/>
    </cofactor>
    <text evidence="15">Binds 2 magnesium ions per tetramer.</text>
</comment>
<sequence>MKLTYNWLKEFIDIPVSPLELKDIFPKIGLEVDDFQYMGKSLEEVVVGKIESIRKHPDADKLSLCMVNDSENTNQIVCGAKNMKEGDSVVLAKVGANLPNGIKIKKAKLRGEESFGMLCSLQELGLADKSDGIMILPACAPVGEHFRDYYGLDDYMYSLETFANRPDHMGVIGIARDLSVYFNTKLKVKEIPYLNSKPSKEFEIKIENSEDCPRYIGRYVKNVSKTDSPEYIKNRLVACGMRPIDFLVDVTNYVMLETGHPMHAFDARYFPLKKVVIRKSEGEKFKALNEKEYSLSKDDIVIANEKETVAIAGIIGGQESEIKDDNKEIFLESAMFDHKRIQSTSRKISLKTDSSQRFEKDADINMAMYAMKMASYLINKYIPEAEFYEIIDSYSKEHQGVYVDFDIEKVNSYLGVKVEKQELESIISRLPIKEVSQNRYEVESCRKDLNIPVDIIEEIAKFYGYDKISKKSMIMEMLPYYNQMENMFVLTDKMVAMGFYEIKNLSLTSEKQDDNVIESINPLNEDMRYLRQNMYKNMLNTIEYNAKRGVEDHAYFENGRTYLKNENEYKEKKVIAIAVSGSAFLDPGDKIPYSYLYLKGIIERLLSGYELEFVSEDLPEYLHPGIAAKIRCSGKNIGVIGKIHPSLGSKYYSDVYYAEIYPEAFPAKKNIVVGTVSRFPDVKFDLSLLVPEGVESAVIIDTIKALNIKEISDVHLYDEYIGENIPEGKYSLTYRLLFSHPDKTLDDKQINKTIDSILKNLNEKGIGLR</sequence>
<dbReference type="SMART" id="SM00896">
    <property type="entry name" value="FDX-ACB"/>
    <property type="match status" value="1"/>
</dbReference>
<dbReference type="Gene3D" id="3.50.40.10">
    <property type="entry name" value="Phenylalanyl-trna Synthetase, Chain B, domain 3"/>
    <property type="match status" value="1"/>
</dbReference>
<dbReference type="InterPro" id="IPR009061">
    <property type="entry name" value="DNA-bd_dom_put_sf"/>
</dbReference>
<dbReference type="InterPro" id="IPR005121">
    <property type="entry name" value="Fdx_antiC-bd"/>
</dbReference>
<keyword evidence="7 15" id="KW-0479">Metal-binding</keyword>
<name>A0A2N5ZGI0_MUIH1</name>
<evidence type="ECO:0000256" key="9">
    <source>
        <dbReference type="ARBA" id="ARBA00022840"/>
    </source>
</evidence>
<dbReference type="Gene3D" id="3.30.930.10">
    <property type="entry name" value="Bira Bifunctional Protein, Domain 2"/>
    <property type="match status" value="1"/>
</dbReference>
<dbReference type="Pfam" id="PF17759">
    <property type="entry name" value="tRNA_synthFbeta"/>
    <property type="match status" value="1"/>
</dbReference>
<comment type="subunit">
    <text evidence="3 15">Tetramer of two alpha and two beta subunits.</text>
</comment>
<organism evidence="20 21">
    <name type="scientific">Muiribacterium halophilum</name>
    <dbReference type="NCBI Taxonomy" id="2053465"/>
    <lineage>
        <taxon>Bacteria</taxon>
        <taxon>Candidatus Muiribacteriota</taxon>
        <taxon>Candidatus Muiribacteriia</taxon>
        <taxon>Candidatus Muiribacteriales</taxon>
        <taxon>Candidatus Muiribacteriaceae</taxon>
        <taxon>Candidatus Muiribacterium</taxon>
    </lineage>
</organism>
<evidence type="ECO:0000256" key="3">
    <source>
        <dbReference type="ARBA" id="ARBA00011209"/>
    </source>
</evidence>
<dbReference type="Gene3D" id="3.30.70.380">
    <property type="entry name" value="Ferrodoxin-fold anticodon-binding domain"/>
    <property type="match status" value="1"/>
</dbReference>
<feature type="domain" description="B5" evidence="19">
    <location>
        <begin position="398"/>
        <end position="470"/>
    </location>
</feature>
<keyword evidence="4 15" id="KW-0963">Cytoplasm</keyword>
<feature type="binding site" evidence="15">
    <location>
        <position position="454"/>
    </location>
    <ligand>
        <name>Mg(2+)</name>
        <dbReference type="ChEBI" id="CHEBI:18420"/>
        <note>shared with alpha subunit</note>
    </ligand>
</feature>
<dbReference type="PANTHER" id="PTHR10947:SF0">
    <property type="entry name" value="PHENYLALANINE--TRNA LIGASE BETA SUBUNIT"/>
    <property type="match status" value="1"/>
</dbReference>
<dbReference type="Pfam" id="PF03147">
    <property type="entry name" value="FDX-ACB"/>
    <property type="match status" value="1"/>
</dbReference>
<dbReference type="GO" id="GO:0000049">
    <property type="term" value="F:tRNA binding"/>
    <property type="evidence" value="ECO:0007669"/>
    <property type="project" value="UniProtKB-UniRule"/>
</dbReference>
<proteinExistence type="inferred from homology"/>
<accession>A0A2N5ZGI0</accession>
<dbReference type="Proteomes" id="UP000234857">
    <property type="component" value="Unassembled WGS sequence"/>
</dbReference>
<dbReference type="InterPro" id="IPR005146">
    <property type="entry name" value="B3/B4_tRNA-bd"/>
</dbReference>
<evidence type="ECO:0000259" key="19">
    <source>
        <dbReference type="PROSITE" id="PS51483"/>
    </source>
</evidence>
<feature type="binding site" evidence="15">
    <location>
        <position position="448"/>
    </location>
    <ligand>
        <name>Mg(2+)</name>
        <dbReference type="ChEBI" id="CHEBI:18420"/>
        <note>shared with alpha subunit</note>
    </ligand>
</feature>
<evidence type="ECO:0000313" key="21">
    <source>
        <dbReference type="Proteomes" id="UP000234857"/>
    </source>
</evidence>
<keyword evidence="13 15" id="KW-0030">Aminoacyl-tRNA synthetase</keyword>
<dbReference type="InterPro" id="IPR020825">
    <property type="entry name" value="Phe-tRNA_synthase-like_B3/B4"/>
</dbReference>
<evidence type="ECO:0000259" key="17">
    <source>
        <dbReference type="PROSITE" id="PS50886"/>
    </source>
</evidence>
<dbReference type="InterPro" id="IPR033714">
    <property type="entry name" value="tRNA_bind_bactPheRS"/>
</dbReference>
<dbReference type="SUPFAM" id="SSF50249">
    <property type="entry name" value="Nucleic acid-binding proteins"/>
    <property type="match status" value="1"/>
</dbReference>
<evidence type="ECO:0000256" key="4">
    <source>
        <dbReference type="ARBA" id="ARBA00022490"/>
    </source>
</evidence>
<evidence type="ECO:0000256" key="8">
    <source>
        <dbReference type="ARBA" id="ARBA00022741"/>
    </source>
</evidence>
<dbReference type="Pfam" id="PF03484">
    <property type="entry name" value="B5"/>
    <property type="match status" value="1"/>
</dbReference>
<protein>
    <recommendedName>
        <fullName evidence="15">Phenylalanine--tRNA ligase beta subunit</fullName>
        <ecNumber evidence="15">6.1.1.20</ecNumber>
    </recommendedName>
    <alternativeName>
        <fullName evidence="15">Phenylalanyl-tRNA synthetase beta subunit</fullName>
        <shortName evidence="15">PheRS</shortName>
    </alternativeName>
</protein>
<evidence type="ECO:0000256" key="6">
    <source>
        <dbReference type="ARBA" id="ARBA00022598"/>
    </source>
</evidence>
<feature type="binding site" evidence="15">
    <location>
        <position position="457"/>
    </location>
    <ligand>
        <name>Mg(2+)</name>
        <dbReference type="ChEBI" id="CHEBI:18420"/>
        <note>shared with alpha subunit</note>
    </ligand>
</feature>
<evidence type="ECO:0000256" key="14">
    <source>
        <dbReference type="ARBA" id="ARBA00049255"/>
    </source>
</evidence>
<dbReference type="Gene3D" id="3.30.56.10">
    <property type="match status" value="2"/>
</dbReference>
<comment type="caution">
    <text evidence="20">The sequence shown here is derived from an EMBL/GenBank/DDBJ whole genome shotgun (WGS) entry which is preliminary data.</text>
</comment>
<dbReference type="InterPro" id="IPR045864">
    <property type="entry name" value="aa-tRNA-synth_II/BPL/LPL"/>
</dbReference>
<comment type="subcellular location">
    <subcellularLocation>
        <location evidence="1 15">Cytoplasm</location>
    </subcellularLocation>
</comment>
<dbReference type="InterPro" id="IPR036690">
    <property type="entry name" value="Fdx_antiC-bd_sf"/>
</dbReference>
<dbReference type="Pfam" id="PF03483">
    <property type="entry name" value="B3_4"/>
    <property type="match status" value="1"/>
</dbReference>